<comment type="caution">
    <text evidence="2">The sequence shown here is derived from an EMBL/GenBank/DDBJ whole genome shotgun (WGS) entry which is preliminary data.</text>
</comment>
<dbReference type="EMBL" id="PCWR01000055">
    <property type="protein sequence ID" value="PIR06476.1"/>
    <property type="molecule type" value="Genomic_DNA"/>
</dbReference>
<feature type="transmembrane region" description="Helical" evidence="1">
    <location>
        <begin position="6"/>
        <end position="26"/>
    </location>
</feature>
<reference evidence="2 3" key="1">
    <citation type="submission" date="2017-09" db="EMBL/GenBank/DDBJ databases">
        <title>Depth-based differentiation of microbial function through sediment-hosted aquifers and enrichment of novel symbionts in the deep terrestrial subsurface.</title>
        <authorList>
            <person name="Probst A.J."/>
            <person name="Ladd B."/>
            <person name="Jarett J.K."/>
            <person name="Geller-Mcgrath D.E."/>
            <person name="Sieber C.M."/>
            <person name="Emerson J.B."/>
            <person name="Anantharaman K."/>
            <person name="Thomas B.C."/>
            <person name="Malmstrom R."/>
            <person name="Stieglmeier M."/>
            <person name="Klingl A."/>
            <person name="Woyke T."/>
            <person name="Ryan C.M."/>
            <person name="Banfield J.F."/>
        </authorList>
    </citation>
    <scope>NUCLEOTIDE SEQUENCE [LARGE SCALE GENOMIC DNA]</scope>
    <source>
        <strain evidence="2">CG11_big_fil_rev_8_21_14_0_20_38_23</strain>
    </source>
</reference>
<evidence type="ECO:0000313" key="2">
    <source>
        <dbReference type="EMBL" id="PIR06476.1"/>
    </source>
</evidence>
<dbReference type="Proteomes" id="UP000228867">
    <property type="component" value="Unassembled WGS sequence"/>
</dbReference>
<evidence type="ECO:0000256" key="1">
    <source>
        <dbReference type="SAM" id="Phobius"/>
    </source>
</evidence>
<keyword evidence="1" id="KW-1133">Transmembrane helix</keyword>
<organism evidence="2 3">
    <name type="scientific">Candidatus Jorgensenbacteria bacterium CG11_big_fil_rev_8_21_14_0_20_38_23</name>
    <dbReference type="NCBI Taxonomy" id="1974594"/>
    <lineage>
        <taxon>Bacteria</taxon>
        <taxon>Candidatus Joergenseniibacteriota</taxon>
    </lineage>
</organism>
<accession>A0A2H0NEG7</accession>
<evidence type="ECO:0008006" key="4">
    <source>
        <dbReference type="Google" id="ProtNLM"/>
    </source>
</evidence>
<evidence type="ECO:0000313" key="3">
    <source>
        <dbReference type="Proteomes" id="UP000228867"/>
    </source>
</evidence>
<feature type="transmembrane region" description="Helical" evidence="1">
    <location>
        <begin position="38"/>
        <end position="56"/>
    </location>
</feature>
<sequence>MKEFELIKAVLIFLAVVVSDIIWIFYIRRAAEGKAAQAAFFGAMIWVFGAFVVVGYVENQWYLIPAVFGALIGTYSAVKYDKRFNKKKEI</sequence>
<keyword evidence="1" id="KW-0812">Transmembrane</keyword>
<feature type="transmembrane region" description="Helical" evidence="1">
    <location>
        <begin position="62"/>
        <end position="78"/>
    </location>
</feature>
<name>A0A2H0NEG7_9BACT</name>
<keyword evidence="1" id="KW-0472">Membrane</keyword>
<dbReference type="AlphaFoldDB" id="A0A2H0NEG7"/>
<gene>
    <name evidence="2" type="ORF">COV54_02450</name>
</gene>
<protein>
    <recommendedName>
        <fullName evidence="4">DUF5698 domain-containing protein</fullName>
    </recommendedName>
</protein>
<proteinExistence type="predicted"/>